<feature type="compositionally biased region" description="Low complexity" evidence="1">
    <location>
        <begin position="48"/>
        <end position="62"/>
    </location>
</feature>
<sequence length="124" mass="14487">MPKIRTKSNTKYQEENQQISDIDIEPILSHKRVRHANRFRLIIKPQSESDNSDNSFNSSSNDNFDDGSDFEDSEINESGISSDDMLDKNNDFAKHSKIIQLLHLHYIKNQMTLNQKTLMDFYGY</sequence>
<keyword evidence="3" id="KW-1185">Reference proteome</keyword>
<accession>A0A9N9ER11</accession>
<proteinExistence type="predicted"/>
<protein>
    <submittedName>
        <fullName evidence="2">12506_t:CDS:1</fullName>
    </submittedName>
</protein>
<dbReference type="AlphaFoldDB" id="A0A9N9ER11"/>
<gene>
    <name evidence="2" type="ORF">FCALED_LOCUS12541</name>
</gene>
<dbReference type="Proteomes" id="UP000789570">
    <property type="component" value="Unassembled WGS sequence"/>
</dbReference>
<comment type="caution">
    <text evidence="2">The sequence shown here is derived from an EMBL/GenBank/DDBJ whole genome shotgun (WGS) entry which is preliminary data.</text>
</comment>
<evidence type="ECO:0000313" key="2">
    <source>
        <dbReference type="EMBL" id="CAG8681855.1"/>
    </source>
</evidence>
<feature type="compositionally biased region" description="Acidic residues" evidence="1">
    <location>
        <begin position="63"/>
        <end position="75"/>
    </location>
</feature>
<organism evidence="2 3">
    <name type="scientific">Funneliformis caledonium</name>
    <dbReference type="NCBI Taxonomy" id="1117310"/>
    <lineage>
        <taxon>Eukaryota</taxon>
        <taxon>Fungi</taxon>
        <taxon>Fungi incertae sedis</taxon>
        <taxon>Mucoromycota</taxon>
        <taxon>Glomeromycotina</taxon>
        <taxon>Glomeromycetes</taxon>
        <taxon>Glomerales</taxon>
        <taxon>Glomeraceae</taxon>
        <taxon>Funneliformis</taxon>
    </lineage>
</organism>
<name>A0A9N9ER11_9GLOM</name>
<evidence type="ECO:0000256" key="1">
    <source>
        <dbReference type="SAM" id="MobiDB-lite"/>
    </source>
</evidence>
<feature type="region of interest" description="Disordered" evidence="1">
    <location>
        <begin position="44"/>
        <end position="87"/>
    </location>
</feature>
<dbReference type="EMBL" id="CAJVPQ010006201">
    <property type="protein sequence ID" value="CAG8681855.1"/>
    <property type="molecule type" value="Genomic_DNA"/>
</dbReference>
<reference evidence="2" key="1">
    <citation type="submission" date="2021-06" db="EMBL/GenBank/DDBJ databases">
        <authorList>
            <person name="Kallberg Y."/>
            <person name="Tangrot J."/>
            <person name="Rosling A."/>
        </authorList>
    </citation>
    <scope>NUCLEOTIDE SEQUENCE</scope>
    <source>
        <strain evidence="2">UK204</strain>
    </source>
</reference>
<evidence type="ECO:0000313" key="3">
    <source>
        <dbReference type="Proteomes" id="UP000789570"/>
    </source>
</evidence>